<proteinExistence type="predicted"/>
<evidence type="ECO:0000313" key="1">
    <source>
        <dbReference type="EMBL" id="KAI3361396.1"/>
    </source>
</evidence>
<protein>
    <submittedName>
        <fullName evidence="1">Uncharacterized protein</fullName>
    </submittedName>
</protein>
<organism evidence="1 2">
    <name type="scientific">Scortum barcoo</name>
    <name type="common">barcoo grunter</name>
    <dbReference type="NCBI Taxonomy" id="214431"/>
    <lineage>
        <taxon>Eukaryota</taxon>
        <taxon>Metazoa</taxon>
        <taxon>Chordata</taxon>
        <taxon>Craniata</taxon>
        <taxon>Vertebrata</taxon>
        <taxon>Euteleostomi</taxon>
        <taxon>Actinopterygii</taxon>
        <taxon>Neopterygii</taxon>
        <taxon>Teleostei</taxon>
        <taxon>Neoteleostei</taxon>
        <taxon>Acanthomorphata</taxon>
        <taxon>Eupercaria</taxon>
        <taxon>Centrarchiformes</taxon>
        <taxon>Terapontoidei</taxon>
        <taxon>Terapontidae</taxon>
        <taxon>Scortum</taxon>
    </lineage>
</organism>
<comment type="caution">
    <text evidence="1">The sequence shown here is derived from an EMBL/GenBank/DDBJ whole genome shotgun (WGS) entry which is preliminary data.</text>
</comment>
<gene>
    <name evidence="1" type="ORF">L3Q82_013561</name>
</gene>
<feature type="non-terminal residue" evidence="1">
    <location>
        <position position="311"/>
    </location>
</feature>
<evidence type="ECO:0000313" key="2">
    <source>
        <dbReference type="Proteomes" id="UP000831701"/>
    </source>
</evidence>
<keyword evidence="2" id="KW-1185">Reference proteome</keyword>
<name>A0ACB8W0Y6_9TELE</name>
<accession>A0ACB8W0Y6</accession>
<reference evidence="1" key="1">
    <citation type="submission" date="2022-04" db="EMBL/GenBank/DDBJ databases">
        <title>Jade perch genome.</title>
        <authorList>
            <person name="Chao B."/>
        </authorList>
    </citation>
    <scope>NUCLEOTIDE SEQUENCE</scope>
    <source>
        <strain evidence="1">CB-2022</strain>
    </source>
</reference>
<sequence length="311" mass="33695">MLSVSLFSVHDSLPDSLPGELKPAGLNSLAEVFHLASLYVRGCTVFCSFCQQHGPASSKEGVTRRQQGLGEADASQNNGCISEKPAVTDSTGAEGPRQPWISAASTDDSDAATPRPHLVRLFSRDAPGREDNTFKDRPSESDELQTIQEHSGAASECGETRAPHLTNTRILPTTTYNHGIRKQLCTGRLRAGPEEEEPRPPGSDWKVLWRGQEEEEQANHAERLAECFDKGSFRGALSPAPQKASATSPRKRGAENAVVHFFRTIVSNRKDSLYTSLTVSPAPPKSRGDQKSSKKASAGDGKGTLTRIFKM</sequence>
<dbReference type="EMBL" id="CM041546">
    <property type="protein sequence ID" value="KAI3361396.1"/>
    <property type="molecule type" value="Genomic_DNA"/>
</dbReference>
<dbReference type="Proteomes" id="UP000831701">
    <property type="component" value="Chromosome 16"/>
</dbReference>